<gene>
    <name evidence="1" type="ORF">ACCO45_001666</name>
</gene>
<reference evidence="1" key="1">
    <citation type="submission" date="2024-12" db="EMBL/GenBank/DDBJ databases">
        <title>Comparative genomics and development of molecular markers within Purpureocillium lilacinum and among Purpureocillium species.</title>
        <authorList>
            <person name="Yeh Z.-Y."/>
            <person name="Ni N.-T."/>
            <person name="Lo P.-H."/>
            <person name="Mushyakhwo K."/>
            <person name="Lin C.-F."/>
            <person name="Nai Y.-S."/>
        </authorList>
    </citation>
    <scope>NUCLEOTIDE SEQUENCE</scope>
    <source>
        <strain evidence="1">NCHU-NPUST-175</strain>
    </source>
</reference>
<accession>A0ACC4E8V3</accession>
<evidence type="ECO:0000313" key="1">
    <source>
        <dbReference type="EMBL" id="KAL3964662.1"/>
    </source>
</evidence>
<dbReference type="EMBL" id="JBGNUJ010000002">
    <property type="protein sequence ID" value="KAL3964662.1"/>
    <property type="molecule type" value="Genomic_DNA"/>
</dbReference>
<comment type="caution">
    <text evidence="1">The sequence shown here is derived from an EMBL/GenBank/DDBJ whole genome shotgun (WGS) entry which is preliminary data.</text>
</comment>
<proteinExistence type="predicted"/>
<organism evidence="1 2">
    <name type="scientific">Purpureocillium lilacinum</name>
    <name type="common">Paecilomyces lilacinus</name>
    <dbReference type="NCBI Taxonomy" id="33203"/>
    <lineage>
        <taxon>Eukaryota</taxon>
        <taxon>Fungi</taxon>
        <taxon>Dikarya</taxon>
        <taxon>Ascomycota</taxon>
        <taxon>Pezizomycotina</taxon>
        <taxon>Sordariomycetes</taxon>
        <taxon>Hypocreomycetidae</taxon>
        <taxon>Hypocreales</taxon>
        <taxon>Ophiocordycipitaceae</taxon>
        <taxon>Purpureocillium</taxon>
    </lineage>
</organism>
<protein>
    <submittedName>
        <fullName evidence="1">Uncharacterized protein</fullName>
    </submittedName>
</protein>
<name>A0ACC4E8V3_PURLI</name>
<dbReference type="Proteomes" id="UP001638806">
    <property type="component" value="Unassembled WGS sequence"/>
</dbReference>
<evidence type="ECO:0000313" key="2">
    <source>
        <dbReference type="Proteomes" id="UP001638806"/>
    </source>
</evidence>
<keyword evidence="2" id="KW-1185">Reference proteome</keyword>
<sequence>MSVLSCGAAPTGCLLKDLLGRRVAFRHAWQGLRPKGPSWTGRGDATTPPPSPGLSAIPHLSAASKQSQPQGAARGKKSSLPPRTRTCANARELPSSVAEPLAKRLGFPLFSLPLRRLLSRQIQSLFSPVHLSPALRSLRGVLFPNNAPGTPSLFPPSSDAELRALRRRAASSSGPRPEGRGQSVPLRTPGLLLAAHARWAFFVWPWPWRQARQGRGRHGRRGGGPAHGPRRRLLQQAPPVQRPRADPLEADARAQREGRRGAVGRAVGVDWRLRMRRTERPRLERDAHATVFDDDESAEIPLPCT</sequence>